<accession>A0ABP6WVD4</accession>
<evidence type="ECO:0000313" key="3">
    <source>
        <dbReference type="Proteomes" id="UP001500689"/>
    </source>
</evidence>
<dbReference type="SUPFAM" id="SSF109854">
    <property type="entry name" value="DinB/YfiT-like putative metalloenzymes"/>
    <property type="match status" value="1"/>
</dbReference>
<dbReference type="NCBIfam" id="TIGR03083">
    <property type="entry name" value="maleylpyruvate isomerase family mycothiol-dependent enzyme"/>
    <property type="match status" value="1"/>
</dbReference>
<evidence type="ECO:0000259" key="1">
    <source>
        <dbReference type="Pfam" id="PF11716"/>
    </source>
</evidence>
<dbReference type="RefSeq" id="WP_344862929.1">
    <property type="nucleotide sequence ID" value="NZ_BAAAZN010000009.1"/>
</dbReference>
<dbReference type="Pfam" id="PF11716">
    <property type="entry name" value="MDMPI_N"/>
    <property type="match status" value="1"/>
</dbReference>
<dbReference type="Gene3D" id="1.20.120.450">
    <property type="entry name" value="dinb family like domain"/>
    <property type="match status" value="1"/>
</dbReference>
<dbReference type="Proteomes" id="UP001500689">
    <property type="component" value="Unassembled WGS sequence"/>
</dbReference>
<dbReference type="InterPro" id="IPR024344">
    <property type="entry name" value="MDMPI_metal-binding"/>
</dbReference>
<dbReference type="InterPro" id="IPR017517">
    <property type="entry name" value="Maleyloyr_isom"/>
</dbReference>
<comment type="caution">
    <text evidence="2">The sequence shown here is derived from an EMBL/GenBank/DDBJ whole genome shotgun (WGS) entry which is preliminary data.</text>
</comment>
<protein>
    <submittedName>
        <fullName evidence="2">TIGR03086 family metal-binding protein</fullName>
    </submittedName>
</protein>
<organism evidence="2 3">
    <name type="scientific">Amycolatopsis ultiminotia</name>
    <dbReference type="NCBI Taxonomy" id="543629"/>
    <lineage>
        <taxon>Bacteria</taxon>
        <taxon>Bacillati</taxon>
        <taxon>Actinomycetota</taxon>
        <taxon>Actinomycetes</taxon>
        <taxon>Pseudonocardiales</taxon>
        <taxon>Pseudonocardiaceae</taxon>
        <taxon>Amycolatopsis</taxon>
    </lineage>
</organism>
<keyword evidence="3" id="KW-1185">Reference proteome</keyword>
<gene>
    <name evidence="2" type="ORF">GCM10022222_45370</name>
</gene>
<reference evidence="3" key="1">
    <citation type="journal article" date="2019" name="Int. J. Syst. Evol. Microbiol.">
        <title>The Global Catalogue of Microorganisms (GCM) 10K type strain sequencing project: providing services to taxonomists for standard genome sequencing and annotation.</title>
        <authorList>
            <consortium name="The Broad Institute Genomics Platform"/>
            <consortium name="The Broad Institute Genome Sequencing Center for Infectious Disease"/>
            <person name="Wu L."/>
            <person name="Ma J."/>
        </authorList>
    </citation>
    <scope>NUCLEOTIDE SEQUENCE [LARGE SCALE GENOMIC DNA]</scope>
    <source>
        <strain evidence="3">JCM 16898</strain>
    </source>
</reference>
<name>A0ABP6WVD4_9PSEU</name>
<dbReference type="InterPro" id="IPR017520">
    <property type="entry name" value="CHP03086"/>
</dbReference>
<feature type="domain" description="Mycothiol-dependent maleylpyruvate isomerase metal-binding" evidence="1">
    <location>
        <begin position="9"/>
        <end position="129"/>
    </location>
</feature>
<dbReference type="InterPro" id="IPR034660">
    <property type="entry name" value="DinB/YfiT-like"/>
</dbReference>
<evidence type="ECO:0000313" key="2">
    <source>
        <dbReference type="EMBL" id="GAA3556602.1"/>
    </source>
</evidence>
<dbReference type="EMBL" id="BAAAZN010000009">
    <property type="protein sequence ID" value="GAA3556602.1"/>
    <property type="molecule type" value="Genomic_DNA"/>
</dbReference>
<dbReference type="NCBIfam" id="TIGR03086">
    <property type="entry name" value="TIGR03086 family metal-binding protein"/>
    <property type="match status" value="1"/>
</dbReference>
<sequence length="189" mass="19156">MSDHSALLAPAAAELLRVAAAAPSLTAPTPCTDYDVRGLLNHLLYWGPWLAAAGRREPGQASVDGEAGASLVGEDWLTLLAKQTDELVSAFTPASAWTGTLRLGTAELPASFVGDMVLGEFVLHGWDLAQASGSTLSCSDEAAAAVLASAVAMGEQARSTGVYGAAVSVPADAPLLDRALGASGRDPNA</sequence>
<proteinExistence type="predicted"/>